<evidence type="ECO:0000256" key="2">
    <source>
        <dbReference type="ARBA" id="ARBA00006143"/>
    </source>
</evidence>
<feature type="domain" description="Cytochrome C biogenesis protein transmembrane" evidence="7">
    <location>
        <begin position="6"/>
        <end position="224"/>
    </location>
</feature>
<accession>A0A2T0FY43</accession>
<gene>
    <name evidence="8" type="primary">ccdA2</name>
    <name evidence="9" type="ORF">C6A27_09630</name>
    <name evidence="8" type="ORF">SFH28_00105</name>
</gene>
<evidence type="ECO:0000256" key="5">
    <source>
        <dbReference type="ARBA" id="ARBA00023136"/>
    </source>
</evidence>
<feature type="transmembrane region" description="Helical" evidence="6">
    <location>
        <begin position="130"/>
        <end position="159"/>
    </location>
</feature>
<feature type="transmembrane region" description="Helical" evidence="6">
    <location>
        <begin position="88"/>
        <end position="109"/>
    </location>
</feature>
<feature type="transmembrane region" description="Helical" evidence="6">
    <location>
        <begin position="51"/>
        <end position="76"/>
    </location>
</feature>
<name>A0A2T0FY43_STRAP</name>
<reference evidence="9" key="2">
    <citation type="submission" date="2018-03" db="EMBL/GenBank/DDBJ databases">
        <authorList>
            <person name="Keele B.F."/>
        </authorList>
    </citation>
    <scope>NUCLEOTIDE SEQUENCE</scope>
    <source>
        <strain evidence="9">OUP21</strain>
    </source>
</reference>
<dbReference type="EMBL" id="JAWWVP010000001">
    <property type="protein sequence ID" value="MDX5039270.1"/>
    <property type="molecule type" value="Genomic_DNA"/>
</dbReference>
<evidence type="ECO:0000256" key="1">
    <source>
        <dbReference type="ARBA" id="ARBA00004141"/>
    </source>
</evidence>
<keyword evidence="5 6" id="KW-0472">Membrane</keyword>
<evidence type="ECO:0000313" key="9">
    <source>
        <dbReference type="EMBL" id="PRT68734.1"/>
    </source>
</evidence>
<feature type="transmembrane region" description="Helical" evidence="6">
    <location>
        <begin position="171"/>
        <end position="190"/>
    </location>
</feature>
<comment type="subcellular location">
    <subcellularLocation>
        <location evidence="1">Membrane</location>
        <topology evidence="1">Multi-pass membrane protein</topology>
    </subcellularLocation>
</comment>
<evidence type="ECO:0000313" key="10">
    <source>
        <dbReference type="Proteomes" id="UP000238573"/>
    </source>
</evidence>
<dbReference type="Pfam" id="PF02683">
    <property type="entry name" value="DsbD_TM"/>
    <property type="match status" value="1"/>
</dbReference>
<feature type="transmembrane region" description="Helical" evidence="6">
    <location>
        <begin position="211"/>
        <end position="235"/>
    </location>
</feature>
<keyword evidence="4 6" id="KW-1133">Transmembrane helix</keyword>
<dbReference type="GO" id="GO:0017004">
    <property type="term" value="P:cytochrome complex assembly"/>
    <property type="evidence" value="ECO:0007669"/>
    <property type="project" value="InterPro"/>
</dbReference>
<sequence>MMISIVFLISVFLAGILSFFSPCILPLLPVYVGILLDTDEPRTITIFGKKIAWYGIIKTLFFIAGLSVVFLILGYGAGFLGKVLYTEWFRYVLGAIVILLGVHQMELINFKLLQRQKSVQLKKDKNRNDFYNAFLLGVTFSFGWTPCVGPVLSSVLAIAASGGNGAVQGGFLMLVYTLGLAIPFLILALASSIVLRHFGKIKPYMGLLKKIGGLLIILMGILLMLGNLNVLASIFGG</sequence>
<dbReference type="PANTHER" id="PTHR31272:SF4">
    <property type="entry name" value="CYTOCHROME C-TYPE BIOGENESIS PROTEIN HI_1454-RELATED"/>
    <property type="match status" value="1"/>
</dbReference>
<reference evidence="8" key="3">
    <citation type="submission" date="2023-11" db="EMBL/GenBank/DDBJ databases">
        <title>Streptococcus anginosus urogential strains.</title>
        <authorList>
            <person name="Appleberry H."/>
            <person name="Garcia-Israel J."/>
            <person name="Wolfe A."/>
            <person name="Putonti C."/>
        </authorList>
    </citation>
    <scope>NUCLEOTIDE SEQUENCE</scope>
    <source>
        <strain evidence="8">UMB1758</strain>
    </source>
</reference>
<dbReference type="GO" id="GO:0016020">
    <property type="term" value="C:membrane"/>
    <property type="evidence" value="ECO:0007669"/>
    <property type="project" value="UniProtKB-SubCell"/>
</dbReference>
<feature type="transmembrane region" description="Helical" evidence="6">
    <location>
        <begin position="6"/>
        <end position="30"/>
    </location>
</feature>
<dbReference type="InterPro" id="IPR003834">
    <property type="entry name" value="Cyt_c_assmbl_TM_dom"/>
</dbReference>
<dbReference type="AlphaFoldDB" id="A0A2T0FY43"/>
<dbReference type="EMBL" id="PVSZ01000021">
    <property type="protein sequence ID" value="PRT68734.1"/>
    <property type="molecule type" value="Genomic_DNA"/>
</dbReference>
<dbReference type="Proteomes" id="UP000238573">
    <property type="component" value="Unassembled WGS sequence"/>
</dbReference>
<reference evidence="9 10" key="1">
    <citation type="journal article" date="1993" name="J. Dent. Res.">
        <title>The isolation and characterization of milleri group streptococci from dental periapical abscesses.</title>
        <authorList>
            <person name="Fisher L.E."/>
            <person name="Russell R.R."/>
        </authorList>
    </citation>
    <scope>NUCLEOTIDE SEQUENCE [LARGE SCALE GENOMIC DNA]</scope>
    <source>
        <strain evidence="9 10">OUP21</strain>
    </source>
</reference>
<comment type="caution">
    <text evidence="9">The sequence shown here is derived from an EMBL/GenBank/DDBJ whole genome shotgun (WGS) entry which is preliminary data.</text>
</comment>
<comment type="similarity">
    <text evidence="2">Belongs to the DsbD family.</text>
</comment>
<evidence type="ECO:0000256" key="4">
    <source>
        <dbReference type="ARBA" id="ARBA00022989"/>
    </source>
</evidence>
<evidence type="ECO:0000256" key="3">
    <source>
        <dbReference type="ARBA" id="ARBA00022692"/>
    </source>
</evidence>
<protein>
    <submittedName>
        <fullName evidence="9">Cytochrome c biogenesis protein CcdA</fullName>
    </submittedName>
    <submittedName>
        <fullName evidence="8">Thiol-disulfide oxidoreductase-associated membrane protein CcdA2</fullName>
    </submittedName>
</protein>
<evidence type="ECO:0000259" key="7">
    <source>
        <dbReference type="Pfam" id="PF02683"/>
    </source>
</evidence>
<evidence type="ECO:0000256" key="6">
    <source>
        <dbReference type="SAM" id="Phobius"/>
    </source>
</evidence>
<dbReference type="PANTHER" id="PTHR31272">
    <property type="entry name" value="CYTOCHROME C-TYPE BIOGENESIS PROTEIN HI_1454-RELATED"/>
    <property type="match status" value="1"/>
</dbReference>
<organism evidence="9 10">
    <name type="scientific">Streptococcus anginosus</name>
    <dbReference type="NCBI Taxonomy" id="1328"/>
    <lineage>
        <taxon>Bacteria</taxon>
        <taxon>Bacillati</taxon>
        <taxon>Bacillota</taxon>
        <taxon>Bacilli</taxon>
        <taxon>Lactobacillales</taxon>
        <taxon>Streptococcaceae</taxon>
        <taxon>Streptococcus</taxon>
        <taxon>Streptococcus anginosus group</taxon>
    </lineage>
</organism>
<evidence type="ECO:0000313" key="8">
    <source>
        <dbReference type="EMBL" id="MDX5039270.1"/>
    </source>
</evidence>
<proteinExistence type="inferred from homology"/>
<keyword evidence="3 6" id="KW-0812">Transmembrane</keyword>
<dbReference type="InterPro" id="IPR051790">
    <property type="entry name" value="Cytochrome_c-biogenesis_DsbD"/>
</dbReference>